<sequence length="573" mass="63599">MFLFWILETSEWTPFNTNPVDCFLQGLVGACGVSVLCNLTRVYHFIQTCSDSETESKPRSPSPISPLRGNWRTLLQFWSLTFLLSLVGSRVSSLIVLEFSLRAVLAWASAGLDARGRGIDLLLIQCQFSLGCCLTCTMVFLHQGAPHSSLSLFLAAALGWALASVCHSLWSHVARLYPLHSTERYCGKCITLLTSGHTILASVQRAVVLVFALATVASTAMVYDHFLSQKDALKFWTPLTLCYTLLVVYIQEDQQRQTGAEALLHTVVLRLGALLVLMLTVGDWSDVLHVLITFLGEAVCLLPSQDLLQAALKEEEETRWCPLPFIIGISLPSHHRTQQQQLTLQAHSAPVRDKQHTAVMVSPSDSIPASDTREDHHTEFRIAAQERPAKLIHVAFVRARPQSPTKPGSTWTQQRKLQRHTEVLQVSLELLLGVWEVIINHVIRGAEPKHTILLISPAQHVNSKLEYVLLREKVGEVLPPGLLQPPEPMSTVIRWMKDALQPCHSAWSLTALTLAHALRTNCNRWKSATSPGAGRVEGSSAKRGRGQCCSRDFVECAQKAYNAVNKMGDRDPD</sequence>
<feature type="transmembrane region" description="Helical" evidence="1">
    <location>
        <begin position="206"/>
        <end position="226"/>
    </location>
</feature>
<dbReference type="Pfam" id="PF15816">
    <property type="entry name" value="TMEM82"/>
    <property type="match status" value="1"/>
</dbReference>
<dbReference type="Proteomes" id="UP001279410">
    <property type="component" value="Unassembled WGS sequence"/>
</dbReference>
<protein>
    <submittedName>
        <fullName evidence="2">Transmembrane protein 82-like protein</fullName>
    </submittedName>
</protein>
<reference evidence="2" key="1">
    <citation type="submission" date="2022-08" db="EMBL/GenBank/DDBJ databases">
        <title>Genome sequencing of akame (Lates japonicus).</title>
        <authorList>
            <person name="Hashiguchi Y."/>
            <person name="Takahashi H."/>
        </authorList>
    </citation>
    <scope>NUCLEOTIDE SEQUENCE</scope>
    <source>
        <strain evidence="2">Kochi</strain>
    </source>
</reference>
<name>A0AAD3MJJ0_LATJO</name>
<feature type="transmembrane region" description="Helical" evidence="1">
    <location>
        <begin position="262"/>
        <end position="281"/>
    </location>
</feature>
<organism evidence="2 3">
    <name type="scientific">Lates japonicus</name>
    <name type="common">Japanese lates</name>
    <dbReference type="NCBI Taxonomy" id="270547"/>
    <lineage>
        <taxon>Eukaryota</taxon>
        <taxon>Metazoa</taxon>
        <taxon>Chordata</taxon>
        <taxon>Craniata</taxon>
        <taxon>Vertebrata</taxon>
        <taxon>Euteleostomi</taxon>
        <taxon>Actinopterygii</taxon>
        <taxon>Neopterygii</taxon>
        <taxon>Teleostei</taxon>
        <taxon>Neoteleostei</taxon>
        <taxon>Acanthomorphata</taxon>
        <taxon>Carangaria</taxon>
        <taxon>Carangaria incertae sedis</taxon>
        <taxon>Centropomidae</taxon>
        <taxon>Lates</taxon>
    </lineage>
</organism>
<evidence type="ECO:0000256" key="1">
    <source>
        <dbReference type="SAM" id="Phobius"/>
    </source>
</evidence>
<feature type="transmembrane region" description="Helical" evidence="1">
    <location>
        <begin position="152"/>
        <end position="170"/>
    </location>
</feature>
<gene>
    <name evidence="2" type="ORF">AKAME5_002845700</name>
</gene>
<evidence type="ECO:0000313" key="2">
    <source>
        <dbReference type="EMBL" id="GLD54710.1"/>
    </source>
</evidence>
<accession>A0AAD3MJJ0</accession>
<feature type="transmembrane region" description="Helical" evidence="1">
    <location>
        <begin position="232"/>
        <end position="250"/>
    </location>
</feature>
<evidence type="ECO:0000313" key="3">
    <source>
        <dbReference type="Proteomes" id="UP001279410"/>
    </source>
</evidence>
<keyword evidence="1 2" id="KW-0812">Transmembrane</keyword>
<dbReference type="PANTHER" id="PTHR35257:SF1">
    <property type="entry name" value="TRANSMEMBRANE PROTEIN 82"/>
    <property type="match status" value="1"/>
</dbReference>
<comment type="caution">
    <text evidence="2">The sequence shown here is derived from an EMBL/GenBank/DDBJ whole genome shotgun (WGS) entry which is preliminary data.</text>
</comment>
<feature type="transmembrane region" description="Helical" evidence="1">
    <location>
        <begin position="118"/>
        <end position="140"/>
    </location>
</feature>
<keyword evidence="1" id="KW-0472">Membrane</keyword>
<keyword evidence="3" id="KW-1185">Reference proteome</keyword>
<proteinExistence type="predicted"/>
<dbReference type="PANTHER" id="PTHR35257">
    <property type="entry name" value="TRANSMEMBRANE PROTEIN 82"/>
    <property type="match status" value="1"/>
</dbReference>
<dbReference type="EMBL" id="BRZM01004100">
    <property type="protein sequence ID" value="GLD54710.1"/>
    <property type="molecule type" value="Genomic_DNA"/>
</dbReference>
<dbReference type="AlphaFoldDB" id="A0AAD3MJJ0"/>
<keyword evidence="1" id="KW-1133">Transmembrane helix</keyword>
<feature type="transmembrane region" description="Helical" evidence="1">
    <location>
        <begin position="75"/>
        <end position="97"/>
    </location>
</feature>
<dbReference type="InterPro" id="IPR031648">
    <property type="entry name" value="TMEM82"/>
</dbReference>